<dbReference type="EMBL" id="AGBW02012353">
    <property type="protein sequence ID" value="OWR45173.1"/>
    <property type="molecule type" value="Genomic_DNA"/>
</dbReference>
<evidence type="ECO:0000313" key="1">
    <source>
        <dbReference type="EMBL" id="OWR45173.1"/>
    </source>
</evidence>
<name>A0A212EUL1_DANPL</name>
<organism evidence="1 2">
    <name type="scientific">Danaus plexippus plexippus</name>
    <dbReference type="NCBI Taxonomy" id="278856"/>
    <lineage>
        <taxon>Eukaryota</taxon>
        <taxon>Metazoa</taxon>
        <taxon>Ecdysozoa</taxon>
        <taxon>Arthropoda</taxon>
        <taxon>Hexapoda</taxon>
        <taxon>Insecta</taxon>
        <taxon>Pterygota</taxon>
        <taxon>Neoptera</taxon>
        <taxon>Endopterygota</taxon>
        <taxon>Lepidoptera</taxon>
        <taxon>Glossata</taxon>
        <taxon>Ditrysia</taxon>
        <taxon>Papilionoidea</taxon>
        <taxon>Nymphalidae</taxon>
        <taxon>Danainae</taxon>
        <taxon>Danaini</taxon>
        <taxon>Danaina</taxon>
        <taxon>Danaus</taxon>
        <taxon>Danaus</taxon>
    </lineage>
</organism>
<comment type="caution">
    <text evidence="1">The sequence shown here is derived from an EMBL/GenBank/DDBJ whole genome shotgun (WGS) entry which is preliminary data.</text>
</comment>
<dbReference type="KEGG" id="dpl:KGM_201080A"/>
<evidence type="ECO:0000313" key="2">
    <source>
        <dbReference type="Proteomes" id="UP000007151"/>
    </source>
</evidence>
<gene>
    <name evidence="1" type="ORF">KGM_201080A</name>
</gene>
<protein>
    <submittedName>
        <fullName evidence="1">MBF2 protein</fullName>
    </submittedName>
</protein>
<accession>A0A212EUL1</accession>
<dbReference type="InParanoid" id="A0A212EUL1"/>
<proteinExistence type="predicted"/>
<dbReference type="AlphaFoldDB" id="A0A212EUL1"/>
<reference evidence="1 2" key="1">
    <citation type="journal article" date="2011" name="Cell">
        <title>The monarch butterfly genome yields insights into long-distance migration.</title>
        <authorList>
            <person name="Zhan S."/>
            <person name="Merlin C."/>
            <person name="Boore J.L."/>
            <person name="Reppert S.M."/>
        </authorList>
    </citation>
    <scope>NUCLEOTIDE SEQUENCE [LARGE SCALE GENOMIC DNA]</scope>
    <source>
        <strain evidence="1">F-2</strain>
    </source>
</reference>
<keyword evidence="2" id="KW-1185">Reference proteome</keyword>
<feature type="non-terminal residue" evidence="1">
    <location>
        <position position="24"/>
    </location>
</feature>
<sequence length="24" mass="2970">MTSRKYFQSHNANLNWIKFGTRRN</sequence>
<dbReference type="Proteomes" id="UP000007151">
    <property type="component" value="Unassembled WGS sequence"/>
</dbReference>